<feature type="domain" description="SnoaL-like" evidence="2">
    <location>
        <begin position="37"/>
        <end position="109"/>
    </location>
</feature>
<dbReference type="AlphaFoldDB" id="A0A1X3GTK1"/>
<dbReference type="Gene3D" id="3.10.450.50">
    <property type="match status" value="1"/>
</dbReference>
<sequence>MLRTLFTVAFMLSVSPSLGAQEKLSAESASANFQKNFASAYNRGDVDAMAAAFAEDAIRVTPSGIFQGRDAIRRSFQEALKIGLHDYSVRRVVSRTEGSFILNVGEWQAKVGDQPFRGYYSAILAGDGDEMRIIEETVSIAAP</sequence>
<dbReference type="Proteomes" id="UP000193553">
    <property type="component" value="Unassembled WGS sequence"/>
</dbReference>
<dbReference type="OrthoDB" id="8232065at2"/>
<dbReference type="EMBL" id="NAFI01000127">
    <property type="protein sequence ID" value="OSJ18588.1"/>
    <property type="molecule type" value="Genomic_DNA"/>
</dbReference>
<feature type="signal peptide" evidence="1">
    <location>
        <begin position="1"/>
        <end position="20"/>
    </location>
</feature>
<dbReference type="InterPro" id="IPR037401">
    <property type="entry name" value="SnoaL-like"/>
</dbReference>
<keyword evidence="1" id="KW-0732">Signal</keyword>
<dbReference type="Pfam" id="PF12680">
    <property type="entry name" value="SnoaL_2"/>
    <property type="match status" value="1"/>
</dbReference>
<dbReference type="InterPro" id="IPR032710">
    <property type="entry name" value="NTF2-like_dom_sf"/>
</dbReference>
<evidence type="ECO:0000259" key="2">
    <source>
        <dbReference type="Pfam" id="PF12680"/>
    </source>
</evidence>
<comment type="caution">
    <text evidence="3">The sequence shown here is derived from an EMBL/GenBank/DDBJ whole genome shotgun (WGS) entry which is preliminary data.</text>
</comment>
<dbReference type="RefSeq" id="WP_085357348.1">
    <property type="nucleotide sequence ID" value="NZ_NAFD01000136.1"/>
</dbReference>
<proteinExistence type="predicted"/>
<evidence type="ECO:0000313" key="3">
    <source>
        <dbReference type="EMBL" id="OSJ18588.1"/>
    </source>
</evidence>
<dbReference type="SUPFAM" id="SSF54427">
    <property type="entry name" value="NTF2-like"/>
    <property type="match status" value="1"/>
</dbReference>
<reference evidence="3 4" key="1">
    <citation type="submission" date="2017-03" db="EMBL/GenBank/DDBJ databases">
        <title>Whole genome sequences of fourteen strains of Bradyrhizobium canariense and one strain of Bradyrhizobium japonicum isolated from Lupinus (Papilionoideae: Genisteae) species in Algeria.</title>
        <authorList>
            <person name="Crovadore J."/>
            <person name="Chekireb D."/>
            <person name="Brachmann A."/>
            <person name="Chablais R."/>
            <person name="Cochard B."/>
            <person name="Lefort F."/>
        </authorList>
    </citation>
    <scope>NUCLEOTIDE SEQUENCE [LARGE SCALE GENOMIC DNA]</scope>
    <source>
        <strain evidence="3 4">UBMA195</strain>
    </source>
</reference>
<evidence type="ECO:0000256" key="1">
    <source>
        <dbReference type="SAM" id="SignalP"/>
    </source>
</evidence>
<evidence type="ECO:0000313" key="4">
    <source>
        <dbReference type="Proteomes" id="UP000193553"/>
    </source>
</evidence>
<gene>
    <name evidence="3" type="ORF">BSZ18_01965</name>
</gene>
<name>A0A1X3GTK1_9BRAD</name>
<feature type="chain" id="PRO_5011906054" description="SnoaL-like domain-containing protein" evidence="1">
    <location>
        <begin position="21"/>
        <end position="143"/>
    </location>
</feature>
<accession>A0A1X3GTK1</accession>
<organism evidence="3 4">
    <name type="scientific">Bradyrhizobium canariense</name>
    <dbReference type="NCBI Taxonomy" id="255045"/>
    <lineage>
        <taxon>Bacteria</taxon>
        <taxon>Pseudomonadati</taxon>
        <taxon>Pseudomonadota</taxon>
        <taxon>Alphaproteobacteria</taxon>
        <taxon>Hyphomicrobiales</taxon>
        <taxon>Nitrobacteraceae</taxon>
        <taxon>Bradyrhizobium</taxon>
    </lineage>
</organism>
<protein>
    <recommendedName>
        <fullName evidence="2">SnoaL-like domain-containing protein</fullName>
    </recommendedName>
</protein>